<gene>
    <name evidence="2" type="ORF">BN948_02735</name>
</gene>
<dbReference type="EMBL" id="CCAE010000021">
    <property type="protein sequence ID" value="CDN88302.1"/>
    <property type="molecule type" value="Genomic_DNA"/>
</dbReference>
<evidence type="ECO:0000256" key="1">
    <source>
        <dbReference type="SAM" id="MobiDB-lite"/>
    </source>
</evidence>
<reference evidence="3" key="1">
    <citation type="submission" date="2014-02" db="EMBL/GenBank/DDBJ databases">
        <authorList>
            <person name="Gan H."/>
        </authorList>
    </citation>
    <scope>NUCLEOTIDE SEQUENCE [LARGE SCALE GENOMIC DNA]</scope>
    <source>
        <strain evidence="3">S1</strain>
    </source>
</reference>
<name>A0A1L1PE14_HYDIT</name>
<dbReference type="InterPro" id="IPR052894">
    <property type="entry name" value="AsmA-related"/>
</dbReference>
<evidence type="ECO:0000313" key="3">
    <source>
        <dbReference type="Proteomes" id="UP000028878"/>
    </source>
</evidence>
<dbReference type="PANTHER" id="PTHR30441">
    <property type="entry name" value="DUF748 DOMAIN-CONTAINING PROTEIN"/>
    <property type="match status" value="1"/>
</dbReference>
<dbReference type="GO" id="GO:0005886">
    <property type="term" value="C:plasma membrane"/>
    <property type="evidence" value="ECO:0007669"/>
    <property type="project" value="TreeGrafter"/>
</dbReference>
<dbReference type="AlphaFoldDB" id="A0A1L1PE14"/>
<protein>
    <submittedName>
        <fullName evidence="2">Uncharacterized protein</fullName>
    </submittedName>
</protein>
<dbReference type="PANTHER" id="PTHR30441:SF8">
    <property type="entry name" value="DUF748 DOMAIN-CONTAINING PROTEIN"/>
    <property type="match status" value="1"/>
</dbReference>
<dbReference type="RefSeq" id="WP_009516150.1">
    <property type="nucleotide sequence ID" value="NZ_CCAE010000021.1"/>
</dbReference>
<dbReference type="GO" id="GO:0090313">
    <property type="term" value="P:regulation of protein targeting to membrane"/>
    <property type="evidence" value="ECO:0007669"/>
    <property type="project" value="TreeGrafter"/>
</dbReference>
<evidence type="ECO:0000313" key="2">
    <source>
        <dbReference type="EMBL" id="CDN88302.1"/>
    </source>
</evidence>
<feature type="region of interest" description="Disordered" evidence="1">
    <location>
        <begin position="407"/>
        <end position="431"/>
    </location>
</feature>
<reference evidence="3" key="2">
    <citation type="submission" date="2014-11" db="EMBL/GenBank/DDBJ databases">
        <title>Draft genome sequence of Hydrogenophaga intermedia S1.</title>
        <authorList>
            <person name="Gan H.M."/>
            <person name="Chew T.H."/>
            <person name="Stolz A."/>
        </authorList>
    </citation>
    <scope>NUCLEOTIDE SEQUENCE [LARGE SCALE GENOMIC DNA]</scope>
    <source>
        <strain evidence="3">S1</strain>
    </source>
</reference>
<accession>A0A1L1PE14</accession>
<sequence>MRTRARRWTAIVTAALLVLWAGAWLALRAFMPSDDELARRLEALFEARTGQALVIGQLHWRLLGTPVVEVMDAHTRQDEPIRVRRIALHPQLLPLLRRQLVIDRLEVAGAQVPRDALRALRGSAPVDDGNVVLRRLVFTDLTYTSYAGIPVAYSGEIRFDDDRLPRRVQIHRPGVEPPVALDATRDGRTDNGAHIYRLELQAAGGTASGQAQLITTDDGHLRLTGQLAPRQVEVQTLLDAFHRRSFISGRASGTTELRAEGETWGALARSLHTRSELTVDGGKILRIDVDKAVKSLGDDRAGETPLDSLSGVVETQNTEHGMKTEFSDVKAVAGSYSATGHATIYRKRLAAQGRLDIAGGAVGVPFAASGPTRQPEFKIAKGTIAGAAIGTVLLPGIGTAIGAQIGGAISGPPDIEKDKEKEPSQPRRPPR</sequence>
<dbReference type="Proteomes" id="UP000028878">
    <property type="component" value="Unassembled WGS sequence"/>
</dbReference>
<organism evidence="2 3">
    <name type="scientific">Hydrogenophaga intermedia</name>
    <dbReference type="NCBI Taxonomy" id="65786"/>
    <lineage>
        <taxon>Bacteria</taxon>
        <taxon>Pseudomonadati</taxon>
        <taxon>Pseudomonadota</taxon>
        <taxon>Betaproteobacteria</taxon>
        <taxon>Burkholderiales</taxon>
        <taxon>Comamonadaceae</taxon>
        <taxon>Hydrogenophaga</taxon>
    </lineage>
</organism>
<keyword evidence="3" id="KW-1185">Reference proteome</keyword>
<feature type="compositionally biased region" description="Basic and acidic residues" evidence="1">
    <location>
        <begin position="414"/>
        <end position="425"/>
    </location>
</feature>
<proteinExistence type="predicted"/>